<gene>
    <name evidence="1" type="ORF">DNU06_12740</name>
</gene>
<protein>
    <submittedName>
        <fullName evidence="1">Uncharacterized protein</fullName>
    </submittedName>
</protein>
<proteinExistence type="predicted"/>
<evidence type="ECO:0000313" key="1">
    <source>
        <dbReference type="EMBL" id="PZE16412.1"/>
    </source>
</evidence>
<dbReference type="OrthoDB" id="1467065at2"/>
<dbReference type="RefSeq" id="WP_111063811.1">
    <property type="nucleotide sequence ID" value="NZ_JBHUCU010000005.1"/>
</dbReference>
<accession>A0A2W1NL76</accession>
<dbReference type="EMBL" id="QKSB01000008">
    <property type="protein sequence ID" value="PZE16412.1"/>
    <property type="molecule type" value="Genomic_DNA"/>
</dbReference>
<organism evidence="1 2">
    <name type="scientific">Putridiphycobacter roseus</name>
    <dbReference type="NCBI Taxonomy" id="2219161"/>
    <lineage>
        <taxon>Bacteria</taxon>
        <taxon>Pseudomonadati</taxon>
        <taxon>Bacteroidota</taxon>
        <taxon>Flavobacteriia</taxon>
        <taxon>Flavobacteriales</taxon>
        <taxon>Crocinitomicaceae</taxon>
        <taxon>Putridiphycobacter</taxon>
    </lineage>
</organism>
<reference evidence="1 2" key="1">
    <citation type="submission" date="2018-06" db="EMBL/GenBank/DDBJ databases">
        <title>The draft genome sequence of Crocinitomix sp. SM1701.</title>
        <authorList>
            <person name="Zhang X."/>
        </authorList>
    </citation>
    <scope>NUCLEOTIDE SEQUENCE [LARGE SCALE GENOMIC DNA]</scope>
    <source>
        <strain evidence="1 2">SM1701</strain>
    </source>
</reference>
<keyword evidence="2" id="KW-1185">Reference proteome</keyword>
<dbReference type="Proteomes" id="UP000249248">
    <property type="component" value="Unassembled WGS sequence"/>
</dbReference>
<comment type="caution">
    <text evidence="1">The sequence shown here is derived from an EMBL/GenBank/DDBJ whole genome shotgun (WGS) entry which is preliminary data.</text>
</comment>
<dbReference type="AlphaFoldDB" id="A0A2W1NL76"/>
<evidence type="ECO:0000313" key="2">
    <source>
        <dbReference type="Proteomes" id="UP000249248"/>
    </source>
</evidence>
<name>A0A2W1NL76_9FLAO</name>
<sequence length="276" mass="30892">MKRIVNFIGLLLTVVLVLSMQRTVSEKSYDATAFRIIKVNGNIYFISSGVDLKTGGVYVEGTPIGFSTKRDRAAIVNGIRGRFILQPSPKGKAIVLPATNNIKPRSGGSALINYLDVVNFFSDTCVFIGPVNVKLGKETFPLNESHFLYVTYPYGEERIAKKLMRNGQTVLLDEASLFEIDGKRVATFETEMTLYYKKGESVTKLSTFYPVFPKEALLNTEVTVLLEGVKDLTKEKQIDEVAAFITEFYGKPQKDNLNAWLEKEFALGLDKNINFK</sequence>